<accession>A0A8X6TS37</accession>
<gene>
    <name evidence="1" type="ORF">NPIL_264751</name>
</gene>
<sequence length="84" mass="9262">MLMTSGVLDELVILIHNSSKQDKKVPVFFEKDVLLCMSENRERGIASSRRKQSEGSASVMAYLALHGQMLIGARRPVRSAMVAA</sequence>
<evidence type="ECO:0000313" key="1">
    <source>
        <dbReference type="EMBL" id="GFT40885.1"/>
    </source>
</evidence>
<keyword evidence="2" id="KW-1185">Reference proteome</keyword>
<comment type="caution">
    <text evidence="1">The sequence shown here is derived from an EMBL/GenBank/DDBJ whole genome shotgun (WGS) entry which is preliminary data.</text>
</comment>
<reference evidence="1" key="1">
    <citation type="submission" date="2020-08" db="EMBL/GenBank/DDBJ databases">
        <title>Multicomponent nature underlies the extraordinary mechanical properties of spider dragline silk.</title>
        <authorList>
            <person name="Kono N."/>
            <person name="Nakamura H."/>
            <person name="Mori M."/>
            <person name="Yoshida Y."/>
            <person name="Ohtoshi R."/>
            <person name="Malay A.D."/>
            <person name="Moran D.A.P."/>
            <person name="Tomita M."/>
            <person name="Numata K."/>
            <person name="Arakawa K."/>
        </authorList>
    </citation>
    <scope>NUCLEOTIDE SEQUENCE</scope>
</reference>
<dbReference type="AlphaFoldDB" id="A0A8X6TS37"/>
<organism evidence="1 2">
    <name type="scientific">Nephila pilipes</name>
    <name type="common">Giant wood spider</name>
    <name type="synonym">Nephila maculata</name>
    <dbReference type="NCBI Taxonomy" id="299642"/>
    <lineage>
        <taxon>Eukaryota</taxon>
        <taxon>Metazoa</taxon>
        <taxon>Ecdysozoa</taxon>
        <taxon>Arthropoda</taxon>
        <taxon>Chelicerata</taxon>
        <taxon>Arachnida</taxon>
        <taxon>Araneae</taxon>
        <taxon>Araneomorphae</taxon>
        <taxon>Entelegynae</taxon>
        <taxon>Araneoidea</taxon>
        <taxon>Nephilidae</taxon>
        <taxon>Nephila</taxon>
    </lineage>
</organism>
<dbReference type="Proteomes" id="UP000887013">
    <property type="component" value="Unassembled WGS sequence"/>
</dbReference>
<name>A0A8X6TS37_NEPPI</name>
<protein>
    <submittedName>
        <fullName evidence="1">Uncharacterized protein</fullName>
    </submittedName>
</protein>
<evidence type="ECO:0000313" key="2">
    <source>
        <dbReference type="Proteomes" id="UP000887013"/>
    </source>
</evidence>
<proteinExistence type="predicted"/>
<dbReference type="EMBL" id="BMAW01014870">
    <property type="protein sequence ID" value="GFT40885.1"/>
    <property type="molecule type" value="Genomic_DNA"/>
</dbReference>